<dbReference type="EMBL" id="JALJZU010000016">
    <property type="protein sequence ID" value="MCP2012266.1"/>
    <property type="molecule type" value="Genomic_DNA"/>
</dbReference>
<dbReference type="RefSeq" id="WP_217941102.1">
    <property type="nucleotide sequence ID" value="NZ_JAHTGR010000002.1"/>
</dbReference>
<evidence type="ECO:0000313" key="3">
    <source>
        <dbReference type="EMBL" id="MCP2012266.1"/>
    </source>
</evidence>
<dbReference type="GO" id="GO:0016757">
    <property type="term" value="F:glycosyltransferase activity"/>
    <property type="evidence" value="ECO:0007669"/>
    <property type="project" value="UniProtKB-KW"/>
</dbReference>
<accession>A0AA41H6C5</accession>
<evidence type="ECO:0000313" key="5">
    <source>
        <dbReference type="Proteomes" id="UP001162889"/>
    </source>
</evidence>
<dbReference type="InterPro" id="IPR001296">
    <property type="entry name" value="Glyco_trans_1"/>
</dbReference>
<dbReference type="PANTHER" id="PTHR46401:SF9">
    <property type="entry name" value="MANNOSYLTRANSFERASE A"/>
    <property type="match status" value="1"/>
</dbReference>
<dbReference type="Proteomes" id="UP001155901">
    <property type="component" value="Unassembled WGS sequence"/>
</dbReference>
<sequence length="1430" mass="154019">MRLVIDLQSCQNGAARAPDAVLALAQALLRQGAARATPHTVLLALAAGQSEHIDRLRLAFDALAPAQLLSYEVPAGHGWSHHAATLVRDGFLASLNPDAVFAPGLFDVALNDTVFGPGPDGVSMVYTDAGAGADKALAERQQAALRGATLVLPAITAELDAEAAAAALWLALEQAHAARLAQRAGAVAGGARPRLAYISPLPPEKSGIADYSVELIAELEPYYDITLVVTAASAGGVAATALGGRLPLLTPEQFDEQAPHFQRLLYHFGNSNAHQYMFPLLERHPGIVVLHDFFLSGVIDNMEREGVQPLAYVRALYASHGHSGLLAHKELGHNPSIWAMPSNKAVLDQAAGVIVHSDFSRTLAEQWYGPGSADSWRTLPLLRGLPPQAAGHSAAELRAAARARLGIAEHEFLVCSFGMLGPTKLNHRLLDAFLASPLARQADCRLLFVGENEAYRYGGELTQRIAGAASEAPASIAITGFVSTDDYQHYLAASDVAVQLRTQTRGETSASVLDCLLHGVPTIINAHGAAATLPDAVLLKLPDLFEDAQLSAALAELYAQPQRRAQLAQAGREHVRLHHAPAAVGRQYHAAIEELTRSSAAAHYRQLVAAVSAIRPAPEDSQLIVAAVAIAANQPGTTPRQMLIDVSALVQSDYKTGIQRVVRSIVLALIKAPPAGYRVEPVYSEGGNRSYRYARNFSAEMLGVRSPQLEDAPVESRAGDLFLGLDLASNITSQNQPQLLAMRRRGVAVWFVVYDLLPVLRPECFILAADKYYVDYLDTITYAADGIVTISRAVADELAAWVATRPNRRQAPLKLGHFHLGADLDASAPSTGLPDNAARVLQALQEAPTLLMVGTLEPRKGQAQALAACELLWARGVAVNLVIVGKNGWLMEALVRQLEQHPQREQRLFWLPGVSDQMLAQLYQHSSALLAASEGEGFGLPLIEAAQHRLPIIARAIPVFREVAGEHAYYFDGKSPQDLADAIAAWLALHAAGQAPASAGMAWLTWQQSAQQLQQALLSDAGRHASVGGGGVAPQLLVDVSAVAREDLKTGIQRVVRAQLSELMALHSTRYQVLPVYLSDEGGRWHYRYARRYQHTLTGTDSYGVIEDEVQVAAGDVFYSPDFFPGAVTEAGRIGLFQRWRDAGVSVNFLIHDLLPLLRPEFFPARVGDVFEQWLHTVSGNADRLLCISGAVADETRAWLLQHAPQRPLPRFAVLHHGADIAASLPSTGLADDAAAVLADIGAAPSFLMVGTIEPRKGHLQALDAFEQLWAAGADVRLVVVGGEGWKGLPDGQRRTIPAIMARLRGHPELGRRLHWLQGISDEYLERVYRDCACLLFPSEGEGFGLPLIEAARHDLPLLTRDIPVFREIAGEHAQYFSGDDGAALAAAVREWLRLHAAGQVRASSGMPWLTWADNARQLTTLLFPAGEQP</sequence>
<dbReference type="GO" id="GO:0009103">
    <property type="term" value="P:lipopolysaccharide biosynthetic process"/>
    <property type="evidence" value="ECO:0007669"/>
    <property type="project" value="TreeGrafter"/>
</dbReference>
<organism evidence="2 4">
    <name type="scientific">Duganella violaceipulchra</name>
    <dbReference type="NCBI Taxonomy" id="2849652"/>
    <lineage>
        <taxon>Bacteria</taxon>
        <taxon>Pseudomonadati</taxon>
        <taxon>Pseudomonadota</taxon>
        <taxon>Betaproteobacteria</taxon>
        <taxon>Burkholderiales</taxon>
        <taxon>Oxalobacteraceae</taxon>
        <taxon>Telluria group</taxon>
        <taxon>Duganella</taxon>
    </lineage>
</organism>
<gene>
    <name evidence="2" type="ORF">KVP70_05740</name>
    <name evidence="3" type="ORF">L1274_006026</name>
</gene>
<dbReference type="EMBL" id="JAHTGR010000002">
    <property type="protein sequence ID" value="MBV6320431.1"/>
    <property type="molecule type" value="Genomic_DNA"/>
</dbReference>
<dbReference type="Proteomes" id="UP001162889">
    <property type="component" value="Unassembled WGS sequence"/>
</dbReference>
<reference evidence="3" key="2">
    <citation type="submission" date="2022-03" db="EMBL/GenBank/DDBJ databases">
        <title>Genome Encyclopedia of Bacteria and Archaea VI: Functional Genomics of Type Strains.</title>
        <authorList>
            <person name="Whitman W."/>
        </authorList>
    </citation>
    <scope>NUCLEOTIDE SEQUENCE</scope>
    <source>
        <strain evidence="3">HSC-15S17</strain>
    </source>
</reference>
<dbReference type="CDD" id="cd03801">
    <property type="entry name" value="GT4_PimA-like"/>
    <property type="match status" value="1"/>
</dbReference>
<evidence type="ECO:0000313" key="2">
    <source>
        <dbReference type="EMBL" id="MBV6320431.1"/>
    </source>
</evidence>
<protein>
    <submittedName>
        <fullName evidence="2 3">Glycosyltransferase</fullName>
        <ecNumber evidence="2">2.4.-.-</ecNumber>
    </submittedName>
</protein>
<keyword evidence="5" id="KW-1185">Reference proteome</keyword>
<dbReference type="PANTHER" id="PTHR46401">
    <property type="entry name" value="GLYCOSYLTRANSFERASE WBBK-RELATED"/>
    <property type="match status" value="1"/>
</dbReference>
<keyword evidence="2" id="KW-0328">Glycosyltransferase</keyword>
<proteinExistence type="predicted"/>
<comment type="caution">
    <text evidence="2">The sequence shown here is derived from an EMBL/GenBank/DDBJ whole genome shotgun (WGS) entry which is preliminary data.</text>
</comment>
<feature type="domain" description="Glycosyl transferase family 1" evidence="1">
    <location>
        <begin position="400"/>
        <end position="573"/>
    </location>
</feature>
<feature type="domain" description="Glycosyl transferase family 1" evidence="1">
    <location>
        <begin position="844"/>
        <end position="988"/>
    </location>
</feature>
<dbReference type="CDD" id="cd03809">
    <property type="entry name" value="GT4_MtfB-like"/>
    <property type="match status" value="2"/>
</dbReference>
<dbReference type="Pfam" id="PF00534">
    <property type="entry name" value="Glycos_transf_1"/>
    <property type="match status" value="3"/>
</dbReference>
<evidence type="ECO:0000313" key="4">
    <source>
        <dbReference type="Proteomes" id="UP001155901"/>
    </source>
</evidence>
<evidence type="ECO:0000259" key="1">
    <source>
        <dbReference type="Pfam" id="PF00534"/>
    </source>
</evidence>
<name>A0AA41H6C5_9BURK</name>
<dbReference type="EC" id="2.4.-.-" evidence="2"/>
<keyword evidence="2" id="KW-0808">Transferase</keyword>
<feature type="domain" description="Glycosyl transferase family 1" evidence="1">
    <location>
        <begin position="1246"/>
        <end position="1394"/>
    </location>
</feature>
<reference evidence="2" key="1">
    <citation type="submission" date="2021-07" db="EMBL/GenBank/DDBJ databases">
        <title>Characterization of violacein-producing bacteria and related species.</title>
        <authorList>
            <person name="Wilson H.S."/>
            <person name="De Leon M.E."/>
        </authorList>
    </citation>
    <scope>NUCLEOTIDE SEQUENCE</scope>
    <source>
        <strain evidence="2">HSC-15S17</strain>
    </source>
</reference>